<dbReference type="STRING" id="413071.G9N0S0"/>
<feature type="domain" description="FAD dependent oxidoreductase" evidence="6">
    <location>
        <begin position="5"/>
        <end position="382"/>
    </location>
</feature>
<organism evidence="7 8">
    <name type="scientific">Hypocrea virens (strain Gv29-8 / FGSC 10586)</name>
    <name type="common">Gliocladium virens</name>
    <name type="synonym">Trichoderma virens</name>
    <dbReference type="NCBI Taxonomy" id="413071"/>
    <lineage>
        <taxon>Eukaryota</taxon>
        <taxon>Fungi</taxon>
        <taxon>Dikarya</taxon>
        <taxon>Ascomycota</taxon>
        <taxon>Pezizomycotina</taxon>
        <taxon>Sordariomycetes</taxon>
        <taxon>Hypocreomycetidae</taxon>
        <taxon>Hypocreales</taxon>
        <taxon>Hypocreaceae</taxon>
        <taxon>Trichoderma</taxon>
    </lineage>
</organism>
<dbReference type="SUPFAM" id="SSF51905">
    <property type="entry name" value="FAD/NAD(P)-binding domain"/>
    <property type="match status" value="1"/>
</dbReference>
<keyword evidence="8" id="KW-1185">Reference proteome</keyword>
<dbReference type="InterPro" id="IPR006076">
    <property type="entry name" value="FAD-dep_OxRdtase"/>
</dbReference>
<dbReference type="Gene3D" id="3.30.9.10">
    <property type="entry name" value="D-Amino Acid Oxidase, subunit A, domain 2"/>
    <property type="match status" value="1"/>
</dbReference>
<evidence type="ECO:0000256" key="3">
    <source>
        <dbReference type="ARBA" id="ARBA00022630"/>
    </source>
</evidence>
<comment type="cofactor">
    <cofactor evidence="1">
        <name>FAD</name>
        <dbReference type="ChEBI" id="CHEBI:57692"/>
    </cofactor>
</comment>
<evidence type="ECO:0000259" key="6">
    <source>
        <dbReference type="Pfam" id="PF01266"/>
    </source>
</evidence>
<evidence type="ECO:0000256" key="1">
    <source>
        <dbReference type="ARBA" id="ARBA00001974"/>
    </source>
</evidence>
<dbReference type="InterPro" id="IPR045170">
    <property type="entry name" value="MTOX"/>
</dbReference>
<dbReference type="Proteomes" id="UP000007115">
    <property type="component" value="Unassembled WGS sequence"/>
</dbReference>
<dbReference type="HOGENOM" id="CLU_007884_2_5_1"/>
<dbReference type="AlphaFoldDB" id="G9N0S0"/>
<evidence type="ECO:0000256" key="2">
    <source>
        <dbReference type="ARBA" id="ARBA00010989"/>
    </source>
</evidence>
<evidence type="ECO:0000256" key="5">
    <source>
        <dbReference type="ARBA" id="ARBA00023002"/>
    </source>
</evidence>
<dbReference type="GeneID" id="25789744"/>
<proteinExistence type="inferred from homology"/>
<keyword evidence="3" id="KW-0285">Flavoprotein</keyword>
<accession>G9N0S0</accession>
<dbReference type="OrthoDB" id="424974at2759"/>
<evidence type="ECO:0000313" key="7">
    <source>
        <dbReference type="EMBL" id="EHK19952.1"/>
    </source>
</evidence>
<dbReference type="OMA" id="FPSMWFQ"/>
<dbReference type="Gene3D" id="3.50.50.60">
    <property type="entry name" value="FAD/NAD(P)-binding domain"/>
    <property type="match status" value="1"/>
</dbReference>
<gene>
    <name evidence="7" type="ORF">TRIVIDRAFT_193320</name>
</gene>
<protein>
    <recommendedName>
        <fullName evidence="6">FAD dependent oxidoreductase domain-containing protein</fullName>
    </recommendedName>
</protein>
<evidence type="ECO:0000313" key="8">
    <source>
        <dbReference type="Proteomes" id="UP000007115"/>
    </source>
</evidence>
<dbReference type="InterPro" id="IPR036188">
    <property type="entry name" value="FAD/NAD-bd_sf"/>
</dbReference>
<dbReference type="EMBL" id="ABDF02000082">
    <property type="protein sequence ID" value="EHK19952.1"/>
    <property type="molecule type" value="Genomic_DNA"/>
</dbReference>
<dbReference type="InParanoid" id="G9N0S0"/>
<dbReference type="PANTHER" id="PTHR10961:SF7">
    <property type="entry name" value="FAD DEPENDENT OXIDOREDUCTASE DOMAIN-CONTAINING PROTEIN"/>
    <property type="match status" value="1"/>
</dbReference>
<dbReference type="Pfam" id="PF01266">
    <property type="entry name" value="DAO"/>
    <property type="match status" value="1"/>
</dbReference>
<dbReference type="GO" id="GO:0008115">
    <property type="term" value="F:sarcosine oxidase activity"/>
    <property type="evidence" value="ECO:0007669"/>
    <property type="project" value="TreeGrafter"/>
</dbReference>
<sequence>MDLFDVVVIGGGPVGLATAYEIAKTNSKVIVLEQNNFFNQAGSSNDLARMYTEEFMADLAVEAMGYWDDLERDAGVSLRWMSGLLNFGDRDVGKDTPEGTLLGPIVHLNRLEMAYNILTAEEIQRRYPFKNLPDKWIGVFAPDNGIINVPLLLRSLLTLAKHYSAQARQHTEVKSIVPDDHDSSKWKVKAVSHGKDEVVFLTKKIVITAGAYVNHILQPSFGITLDLDIWEMVASYFNSNAGPNGTVFPSMWFQFAPDHEDRSRLFYGFPTVPWGPPNLVRIAIDAATRRIKDPDDRQTNVINPRDIQDTQNFVRDHVKGVDCTVPAYTLTCLQTNVFDNMFVLDFIPEEYLRGGRENSVVVFTAGWAMKFVPLLGKALAELALNGRSRYAMEEFSITRKNPATGKGIIQHSLGRFSAAQSSFSVDSQGRGSSLRGYSNT</sequence>
<keyword evidence="5" id="KW-0560">Oxidoreductase</keyword>
<dbReference type="PANTHER" id="PTHR10961">
    <property type="entry name" value="PEROXISOMAL SARCOSINE OXIDASE"/>
    <property type="match status" value="1"/>
</dbReference>
<keyword evidence="4" id="KW-0274">FAD</keyword>
<reference evidence="7 8" key="1">
    <citation type="journal article" date="2011" name="Genome Biol.">
        <title>Comparative genome sequence analysis underscores mycoparasitism as the ancestral life style of Trichoderma.</title>
        <authorList>
            <person name="Kubicek C.P."/>
            <person name="Herrera-Estrella A."/>
            <person name="Seidl-Seiboth V."/>
            <person name="Martinez D.A."/>
            <person name="Druzhinina I.S."/>
            <person name="Thon M."/>
            <person name="Zeilinger S."/>
            <person name="Casas-Flores S."/>
            <person name="Horwitz B.A."/>
            <person name="Mukherjee P.K."/>
            <person name="Mukherjee M."/>
            <person name="Kredics L."/>
            <person name="Alcaraz L.D."/>
            <person name="Aerts A."/>
            <person name="Antal Z."/>
            <person name="Atanasova L."/>
            <person name="Cervantes-Badillo M.G."/>
            <person name="Challacombe J."/>
            <person name="Chertkov O."/>
            <person name="McCluskey K."/>
            <person name="Coulpier F."/>
            <person name="Deshpande N."/>
            <person name="von Doehren H."/>
            <person name="Ebbole D.J."/>
            <person name="Esquivel-Naranjo E.U."/>
            <person name="Fekete E."/>
            <person name="Flipphi M."/>
            <person name="Glaser F."/>
            <person name="Gomez-Rodriguez E.Y."/>
            <person name="Gruber S."/>
            <person name="Han C."/>
            <person name="Henrissat B."/>
            <person name="Hermosa R."/>
            <person name="Hernandez-Onate M."/>
            <person name="Karaffa L."/>
            <person name="Kosti I."/>
            <person name="Le Crom S."/>
            <person name="Lindquist E."/>
            <person name="Lucas S."/>
            <person name="Luebeck M."/>
            <person name="Luebeck P.S."/>
            <person name="Margeot A."/>
            <person name="Metz B."/>
            <person name="Misra M."/>
            <person name="Nevalainen H."/>
            <person name="Omann M."/>
            <person name="Packer N."/>
            <person name="Perrone G."/>
            <person name="Uresti-Rivera E.E."/>
            <person name="Salamov A."/>
            <person name="Schmoll M."/>
            <person name="Seiboth B."/>
            <person name="Shapiro H."/>
            <person name="Sukno S."/>
            <person name="Tamayo-Ramos J.A."/>
            <person name="Tisch D."/>
            <person name="Wiest A."/>
            <person name="Wilkinson H.H."/>
            <person name="Zhang M."/>
            <person name="Coutinho P.M."/>
            <person name="Kenerley C.M."/>
            <person name="Monte E."/>
            <person name="Baker S.E."/>
            <person name="Grigoriev I.V."/>
        </authorList>
    </citation>
    <scope>NUCLEOTIDE SEQUENCE [LARGE SCALE GENOMIC DNA]</scope>
    <source>
        <strain evidence="8">Gv29-8 / FGSC 10586</strain>
    </source>
</reference>
<dbReference type="GO" id="GO:0050660">
    <property type="term" value="F:flavin adenine dinucleotide binding"/>
    <property type="evidence" value="ECO:0007669"/>
    <property type="project" value="InterPro"/>
</dbReference>
<evidence type="ECO:0000256" key="4">
    <source>
        <dbReference type="ARBA" id="ARBA00022827"/>
    </source>
</evidence>
<dbReference type="RefSeq" id="XP_013954145.1">
    <property type="nucleotide sequence ID" value="XM_014098670.1"/>
</dbReference>
<dbReference type="eggNOG" id="KOG2820">
    <property type="taxonomic scope" value="Eukaryota"/>
</dbReference>
<dbReference type="VEuPathDB" id="FungiDB:TRIVIDRAFT_193320"/>
<comment type="similarity">
    <text evidence="2">Belongs to the MSOX/MTOX family.</text>
</comment>
<name>G9N0S0_HYPVG</name>
<comment type="caution">
    <text evidence="7">The sequence shown here is derived from an EMBL/GenBank/DDBJ whole genome shotgun (WGS) entry which is preliminary data.</text>
</comment>